<keyword evidence="1" id="KW-1133">Transmembrane helix</keyword>
<feature type="transmembrane region" description="Helical" evidence="1">
    <location>
        <begin position="41"/>
        <end position="60"/>
    </location>
</feature>
<protein>
    <submittedName>
        <fullName evidence="3">Peptidoglycan/LPS O-acetylase OafA/YrhL, contains acyltransferase and SGNH-hydrolase domains</fullName>
    </submittedName>
</protein>
<dbReference type="OrthoDB" id="9767863at2"/>
<feature type="transmembrane region" description="Helical" evidence="1">
    <location>
        <begin position="80"/>
        <end position="99"/>
    </location>
</feature>
<gene>
    <name evidence="3" type="ORF">SAMN04487997_2879</name>
</gene>
<keyword evidence="3" id="KW-0012">Acyltransferase</keyword>
<dbReference type="InterPro" id="IPR002656">
    <property type="entry name" value="Acyl_transf_3_dom"/>
</dbReference>
<dbReference type="RefSeq" id="WP_091338300.1">
    <property type="nucleotide sequence ID" value="NZ_FNYC01000005.1"/>
</dbReference>
<dbReference type="InterPro" id="IPR050879">
    <property type="entry name" value="Acyltransferase_3"/>
</dbReference>
<reference evidence="3 4" key="1">
    <citation type="submission" date="2016-10" db="EMBL/GenBank/DDBJ databases">
        <authorList>
            <person name="de Groot N.N."/>
        </authorList>
    </citation>
    <scope>NUCLEOTIDE SEQUENCE [LARGE SCALE GENOMIC DNA]</scope>
    <source>
        <strain evidence="3 4">DSM 26515</strain>
    </source>
</reference>
<name>A0A1H6XNF7_9GAMM</name>
<dbReference type="GO" id="GO:0016787">
    <property type="term" value="F:hydrolase activity"/>
    <property type="evidence" value="ECO:0007669"/>
    <property type="project" value="UniProtKB-KW"/>
</dbReference>
<keyword evidence="3" id="KW-0808">Transferase</keyword>
<evidence type="ECO:0000256" key="1">
    <source>
        <dbReference type="SAM" id="Phobius"/>
    </source>
</evidence>
<keyword evidence="3" id="KW-0378">Hydrolase</keyword>
<keyword evidence="4" id="KW-1185">Reference proteome</keyword>
<sequence>MNRLPGLDLLRAWAIVWVMLFHSYVVGGLGERFAWLGNDGWMGVDLFFVLSGYLIGYQLLAPLARGEPLAWRAFYRRRAFRILPAFLVVLAVYVAWPVLREAPGLAPAWQFLSFTLNLLIDYEHDQAFSHAWSLCVEEHFYLLFPWLAWWLLRRPSLGKAVAIGLGLVAFGMALRGYVWWHAMAPVRDRPGPAFGLRFVEGIYYPTWARLDGLLAGVALAALRVGRPRAWVHLQRHAGIALAAGLGLFVLAWWLFRERLGFWPTVVGYPLLSLALALCVGAASAMPARWAVPGAGWLARISYSLYLSHKLALHAVATWWVGPWRCHGFAAFALYALGVLAVGAALHYAVERPFLRWRDRREAGVAGTRAAAPTTASQM</sequence>
<keyword evidence="1" id="KW-0472">Membrane</keyword>
<keyword evidence="1" id="KW-0812">Transmembrane</keyword>
<dbReference type="PANTHER" id="PTHR23028">
    <property type="entry name" value="ACETYLTRANSFERASE"/>
    <property type="match status" value="1"/>
</dbReference>
<dbReference type="EMBL" id="FNYC01000005">
    <property type="protein sequence ID" value="SEJ26432.1"/>
    <property type="molecule type" value="Genomic_DNA"/>
</dbReference>
<dbReference type="PANTHER" id="PTHR23028:SF53">
    <property type="entry name" value="ACYL_TRANSF_3 DOMAIN-CONTAINING PROTEIN"/>
    <property type="match status" value="1"/>
</dbReference>
<proteinExistence type="predicted"/>
<dbReference type="GO" id="GO:0016020">
    <property type="term" value="C:membrane"/>
    <property type="evidence" value="ECO:0007669"/>
    <property type="project" value="TreeGrafter"/>
</dbReference>
<dbReference type="Pfam" id="PF01757">
    <property type="entry name" value="Acyl_transf_3"/>
    <property type="match status" value="1"/>
</dbReference>
<evidence type="ECO:0000259" key="2">
    <source>
        <dbReference type="Pfam" id="PF01757"/>
    </source>
</evidence>
<dbReference type="GO" id="GO:0016747">
    <property type="term" value="F:acyltransferase activity, transferring groups other than amino-acyl groups"/>
    <property type="evidence" value="ECO:0007669"/>
    <property type="project" value="InterPro"/>
</dbReference>
<evidence type="ECO:0000313" key="4">
    <source>
        <dbReference type="Proteomes" id="UP000199420"/>
    </source>
</evidence>
<dbReference type="Proteomes" id="UP000199420">
    <property type="component" value="Unassembled WGS sequence"/>
</dbReference>
<feature type="transmembrane region" description="Helical" evidence="1">
    <location>
        <begin position="267"/>
        <end position="290"/>
    </location>
</feature>
<dbReference type="STRING" id="529704.SAMN02927913_2856"/>
<evidence type="ECO:0000313" key="3">
    <source>
        <dbReference type="EMBL" id="SEJ26432.1"/>
    </source>
</evidence>
<dbReference type="GO" id="GO:0009103">
    <property type="term" value="P:lipopolysaccharide biosynthetic process"/>
    <property type="evidence" value="ECO:0007669"/>
    <property type="project" value="TreeGrafter"/>
</dbReference>
<feature type="transmembrane region" description="Helical" evidence="1">
    <location>
        <begin position="12"/>
        <end position="29"/>
    </location>
</feature>
<feature type="transmembrane region" description="Helical" evidence="1">
    <location>
        <begin position="327"/>
        <end position="349"/>
    </location>
</feature>
<feature type="domain" description="Acyltransferase 3" evidence="2">
    <location>
        <begin position="5"/>
        <end position="345"/>
    </location>
</feature>
<accession>A0A1H6XNF7</accession>
<feature type="transmembrane region" description="Helical" evidence="1">
    <location>
        <begin position="302"/>
        <end position="321"/>
    </location>
</feature>
<feature type="transmembrane region" description="Helical" evidence="1">
    <location>
        <begin position="161"/>
        <end position="182"/>
    </location>
</feature>
<organism evidence="3 4">
    <name type="scientific">Frateuria terrea</name>
    <dbReference type="NCBI Taxonomy" id="529704"/>
    <lineage>
        <taxon>Bacteria</taxon>
        <taxon>Pseudomonadati</taxon>
        <taxon>Pseudomonadota</taxon>
        <taxon>Gammaproteobacteria</taxon>
        <taxon>Lysobacterales</taxon>
        <taxon>Rhodanobacteraceae</taxon>
        <taxon>Frateuria</taxon>
    </lineage>
</organism>
<feature type="transmembrane region" description="Helical" evidence="1">
    <location>
        <begin position="237"/>
        <end position="255"/>
    </location>
</feature>
<dbReference type="AlphaFoldDB" id="A0A1H6XNF7"/>